<comment type="caution">
    <text evidence="2">The sequence shown here is derived from an EMBL/GenBank/DDBJ whole genome shotgun (WGS) entry which is preliminary data.</text>
</comment>
<feature type="transmembrane region" description="Helical" evidence="1">
    <location>
        <begin position="235"/>
        <end position="257"/>
    </location>
</feature>
<dbReference type="NCBIfam" id="NF047440">
    <property type="entry name" value="LA3751_2_3_fam"/>
    <property type="match status" value="1"/>
</dbReference>
<feature type="transmembrane region" description="Helical" evidence="1">
    <location>
        <begin position="375"/>
        <end position="394"/>
    </location>
</feature>
<dbReference type="RefSeq" id="WP_016543358.1">
    <property type="nucleotide sequence ID" value="NZ_NPDT01000002.1"/>
</dbReference>
<keyword evidence="1" id="KW-0472">Membrane</keyword>
<evidence type="ECO:0000313" key="2">
    <source>
        <dbReference type="EMBL" id="PJZ66399.1"/>
    </source>
</evidence>
<evidence type="ECO:0000256" key="1">
    <source>
        <dbReference type="SAM" id="Phobius"/>
    </source>
</evidence>
<evidence type="ECO:0000313" key="3">
    <source>
        <dbReference type="Proteomes" id="UP000231912"/>
    </source>
</evidence>
<proteinExistence type="predicted"/>
<organism evidence="2 3">
    <name type="scientific">Leptospira wolffii</name>
    <dbReference type="NCBI Taxonomy" id="409998"/>
    <lineage>
        <taxon>Bacteria</taxon>
        <taxon>Pseudomonadati</taxon>
        <taxon>Spirochaetota</taxon>
        <taxon>Spirochaetia</taxon>
        <taxon>Leptospirales</taxon>
        <taxon>Leptospiraceae</taxon>
        <taxon>Leptospira</taxon>
    </lineage>
</organism>
<reference evidence="2 3" key="1">
    <citation type="submission" date="2017-07" db="EMBL/GenBank/DDBJ databases">
        <title>Leptospira spp. isolated from tropical soils.</title>
        <authorList>
            <person name="Thibeaux R."/>
            <person name="Iraola G."/>
            <person name="Ferres I."/>
            <person name="Bierque E."/>
            <person name="Girault D."/>
            <person name="Soupe-Gilbert M.-E."/>
            <person name="Picardeau M."/>
            <person name="Goarant C."/>
        </authorList>
    </citation>
    <scope>NUCLEOTIDE SEQUENCE [LARGE SCALE GENOMIC DNA]</scope>
    <source>
        <strain evidence="2 3">FH2-C-A2</strain>
    </source>
</reference>
<dbReference type="Proteomes" id="UP000231912">
    <property type="component" value="Unassembled WGS sequence"/>
</dbReference>
<feature type="transmembrane region" description="Helical" evidence="1">
    <location>
        <begin position="121"/>
        <end position="140"/>
    </location>
</feature>
<accession>A0A2M9ZDB6</accession>
<protein>
    <submittedName>
        <fullName evidence="2">Uncharacterized protein</fullName>
    </submittedName>
</protein>
<feature type="transmembrane region" description="Helical" evidence="1">
    <location>
        <begin position="152"/>
        <end position="185"/>
    </location>
</feature>
<feature type="transmembrane region" description="Helical" evidence="1">
    <location>
        <begin position="320"/>
        <end position="339"/>
    </location>
</feature>
<gene>
    <name evidence="2" type="ORF">CH371_09015</name>
</gene>
<feature type="transmembrane region" description="Helical" evidence="1">
    <location>
        <begin position="287"/>
        <end position="308"/>
    </location>
</feature>
<dbReference type="EMBL" id="NPDT01000002">
    <property type="protein sequence ID" value="PJZ66399.1"/>
    <property type="molecule type" value="Genomic_DNA"/>
</dbReference>
<feature type="transmembrane region" description="Helical" evidence="1">
    <location>
        <begin position="16"/>
        <end position="33"/>
    </location>
</feature>
<name>A0A2M9ZDB6_9LEPT</name>
<dbReference type="InterPro" id="IPR059217">
    <property type="entry name" value="LA3751_2-like"/>
</dbReference>
<dbReference type="AlphaFoldDB" id="A0A2M9ZDB6"/>
<keyword evidence="1" id="KW-1133">Transmembrane helix</keyword>
<feature type="transmembrane region" description="Helical" evidence="1">
    <location>
        <begin position="197"/>
        <end position="223"/>
    </location>
</feature>
<sequence>MFFAFLRRVSALSNKSWGFVLLGGVFLGIFLSWQYQTGIRVGDGAIKQQQIADLIRKGFPDFSCSYAGSEIDPNFLFLPLDMKRGATMAHIFQGKCYYVFPFYYSSIQLPFALFFGRFGSFLLSFLFGLGTLYVSFLLSVRLGFKERTRAGFLAFLLLGSAFSLFSTDLSETILSIFGVTLGAYFLLREEDSEISSLVMAGISFGFASLFRQEVILLAGSIAIFQVPEFLKRPKLTTFSFSFGLLLLGQMVLNGVVVGHPLGSRGYLQASGTENFDLAQQFRYLGELLVYGKGSYGLFGAYPFLLVLFRWKKEPSSVTRILFSCVLFILISALLTSSRFWQGVMFGPRFLMTILPLSLLFGFHILEKHWDSDPKWLRAILLLALAYSVFGALRFDLLYRKFTRSVIGEQVALSAFCEKTVVYRKDSVFLPPDSFDKQRDVYELYEEKDFDSLLETLEKGRIGRITVVGFKDRYPKEVLVPHSEKFKFVNRNFLQSQSINMETLEFERIR</sequence>
<keyword evidence="1" id="KW-0812">Transmembrane</keyword>